<reference evidence="2 3" key="1">
    <citation type="submission" date="2021-08" db="EMBL/GenBank/DDBJ databases">
        <title>Draft Genome Sequence of Phanerochaete sordida strain YK-624.</title>
        <authorList>
            <person name="Mori T."/>
            <person name="Dohra H."/>
            <person name="Suzuki T."/>
            <person name="Kawagishi H."/>
            <person name="Hirai H."/>
        </authorList>
    </citation>
    <scope>NUCLEOTIDE SEQUENCE [LARGE SCALE GENOMIC DNA]</scope>
    <source>
        <strain evidence="2 3">YK-624</strain>
    </source>
</reference>
<proteinExistence type="predicted"/>
<protein>
    <submittedName>
        <fullName evidence="2">Uncharacterized protein</fullName>
    </submittedName>
</protein>
<evidence type="ECO:0000313" key="3">
    <source>
        <dbReference type="Proteomes" id="UP000703269"/>
    </source>
</evidence>
<keyword evidence="3" id="KW-1185">Reference proteome</keyword>
<organism evidence="2 3">
    <name type="scientific">Phanerochaete sordida</name>
    <dbReference type="NCBI Taxonomy" id="48140"/>
    <lineage>
        <taxon>Eukaryota</taxon>
        <taxon>Fungi</taxon>
        <taxon>Dikarya</taxon>
        <taxon>Basidiomycota</taxon>
        <taxon>Agaricomycotina</taxon>
        <taxon>Agaricomycetes</taxon>
        <taxon>Polyporales</taxon>
        <taxon>Phanerochaetaceae</taxon>
        <taxon>Phanerochaete</taxon>
    </lineage>
</organism>
<feature type="region of interest" description="Disordered" evidence="1">
    <location>
        <begin position="84"/>
        <end position="152"/>
    </location>
</feature>
<comment type="caution">
    <text evidence="2">The sequence shown here is derived from an EMBL/GenBank/DDBJ whole genome shotgun (WGS) entry which is preliminary data.</text>
</comment>
<name>A0A9P3G720_9APHY</name>
<dbReference type="Proteomes" id="UP000703269">
    <property type="component" value="Unassembled WGS sequence"/>
</dbReference>
<dbReference type="EMBL" id="BPQB01000013">
    <property type="protein sequence ID" value="GJE89483.1"/>
    <property type="molecule type" value="Genomic_DNA"/>
</dbReference>
<accession>A0A9P3G720</accession>
<gene>
    <name evidence="2" type="ORF">PsYK624_055840</name>
</gene>
<sequence length="246" mass="27548">MPKGPKYVCATCGKWERISLKEHHKKVHQKECTVQFKGQPGRVTCQRDLDGLWRCPRCGMEFEGTPRKLQTHGLKGECITVPGDVNTPVPLEQPAPPSEQDDNKQQQPTVIVPKEEPEVQDDEDPDAQDDEEPEAQDDEEPEVQHGEAAPAGDTVVFLDDILGNYINELDDEAAFIKHLLEEDARDTQDVEIKLDMDSAPSWERELLQPGTSTAMKSEEQYGVSNNSTIFSAAIPTYFDPPPIWLA</sequence>
<evidence type="ECO:0000256" key="1">
    <source>
        <dbReference type="SAM" id="MobiDB-lite"/>
    </source>
</evidence>
<feature type="compositionally biased region" description="Acidic residues" evidence="1">
    <location>
        <begin position="118"/>
        <end position="141"/>
    </location>
</feature>
<dbReference type="AlphaFoldDB" id="A0A9P3G720"/>
<evidence type="ECO:0000313" key="2">
    <source>
        <dbReference type="EMBL" id="GJE89483.1"/>
    </source>
</evidence>